<evidence type="ECO:0000313" key="1">
    <source>
        <dbReference type="EMBL" id="KAK8871257.1"/>
    </source>
</evidence>
<sequence>MLYPKATREFFTQSLGMNPDYELDFIISINQEKVSSNENDETTCYLLTITDIPNDLHLSSNTEVDFLNIHLPDYIKDQHGKPIETVTCKVKNTNNGYICDIKSSGTNENSNLEFINVNEVMPSDLVSFNDVGCDFDIKLIVNLTDQSILQNEGSEVRICDKNKRALAIFISDGTAKFAIHGSDLPSDSVDLPNSIFHYNHELHKELFKNVVKIEFSSAADSYAYKTYSFSNFRIDLGSPKYIIPFIHEQSSEQSFNVHLNQIVM</sequence>
<evidence type="ECO:0008006" key="3">
    <source>
        <dbReference type="Google" id="ProtNLM"/>
    </source>
</evidence>
<gene>
    <name evidence="1" type="ORF">M9Y10_006973</name>
</gene>
<protein>
    <recommendedName>
        <fullName evidence="3">Proliferating cell nuclear antigen</fullName>
    </recommendedName>
</protein>
<comment type="caution">
    <text evidence="1">The sequence shown here is derived from an EMBL/GenBank/DDBJ whole genome shotgun (WGS) entry which is preliminary data.</text>
</comment>
<accession>A0ABR2J029</accession>
<reference evidence="1 2" key="1">
    <citation type="submission" date="2024-04" db="EMBL/GenBank/DDBJ databases">
        <title>Tritrichomonas musculus Genome.</title>
        <authorList>
            <person name="Alves-Ferreira E."/>
            <person name="Grigg M."/>
            <person name="Lorenzi H."/>
            <person name="Galac M."/>
        </authorList>
    </citation>
    <scope>NUCLEOTIDE SEQUENCE [LARGE SCALE GENOMIC DNA]</scope>
    <source>
        <strain evidence="1 2">EAF2021</strain>
    </source>
</reference>
<dbReference type="Proteomes" id="UP001470230">
    <property type="component" value="Unassembled WGS sequence"/>
</dbReference>
<name>A0ABR2J029_9EUKA</name>
<dbReference type="EMBL" id="JAPFFF010000013">
    <property type="protein sequence ID" value="KAK8871257.1"/>
    <property type="molecule type" value="Genomic_DNA"/>
</dbReference>
<proteinExistence type="predicted"/>
<organism evidence="1 2">
    <name type="scientific">Tritrichomonas musculus</name>
    <dbReference type="NCBI Taxonomy" id="1915356"/>
    <lineage>
        <taxon>Eukaryota</taxon>
        <taxon>Metamonada</taxon>
        <taxon>Parabasalia</taxon>
        <taxon>Tritrichomonadida</taxon>
        <taxon>Tritrichomonadidae</taxon>
        <taxon>Tritrichomonas</taxon>
    </lineage>
</organism>
<evidence type="ECO:0000313" key="2">
    <source>
        <dbReference type="Proteomes" id="UP001470230"/>
    </source>
</evidence>
<keyword evidence="2" id="KW-1185">Reference proteome</keyword>